<dbReference type="GeneID" id="85329593"/>
<gene>
    <name evidence="2" type="ORF">B0T26DRAFT_757881</name>
</gene>
<dbReference type="RefSeq" id="XP_060289572.1">
    <property type="nucleotide sequence ID" value="XM_060446323.1"/>
</dbReference>
<dbReference type="Pfam" id="PF14420">
    <property type="entry name" value="Clr5"/>
    <property type="match status" value="1"/>
</dbReference>
<dbReference type="InterPro" id="IPR025676">
    <property type="entry name" value="Clr5_dom"/>
</dbReference>
<keyword evidence="3" id="KW-1185">Reference proteome</keyword>
<evidence type="ECO:0000259" key="1">
    <source>
        <dbReference type="Pfam" id="PF14420"/>
    </source>
</evidence>
<name>A0AA39ZQV7_9PEZI</name>
<dbReference type="EMBL" id="JAUIRO010000009">
    <property type="protein sequence ID" value="KAK0701908.1"/>
    <property type="molecule type" value="Genomic_DNA"/>
</dbReference>
<comment type="caution">
    <text evidence="2">The sequence shown here is derived from an EMBL/GenBank/DDBJ whole genome shotgun (WGS) entry which is preliminary data.</text>
</comment>
<feature type="domain" description="Clr5" evidence="1">
    <location>
        <begin position="1"/>
        <end position="54"/>
    </location>
</feature>
<dbReference type="Proteomes" id="UP001172101">
    <property type="component" value="Unassembled WGS sequence"/>
</dbReference>
<reference evidence="2" key="1">
    <citation type="submission" date="2023-06" db="EMBL/GenBank/DDBJ databases">
        <title>Genome-scale phylogeny and comparative genomics of the fungal order Sordariales.</title>
        <authorList>
            <consortium name="Lawrence Berkeley National Laboratory"/>
            <person name="Hensen N."/>
            <person name="Bonometti L."/>
            <person name="Westerberg I."/>
            <person name="Brannstrom I.O."/>
            <person name="Guillou S."/>
            <person name="Cros-Aarteil S."/>
            <person name="Calhoun S."/>
            <person name="Haridas S."/>
            <person name="Kuo A."/>
            <person name="Mondo S."/>
            <person name="Pangilinan J."/>
            <person name="Riley R."/>
            <person name="LaButti K."/>
            <person name="Andreopoulos B."/>
            <person name="Lipzen A."/>
            <person name="Chen C."/>
            <person name="Yanf M."/>
            <person name="Daum C."/>
            <person name="Ng V."/>
            <person name="Clum A."/>
            <person name="Steindorff A."/>
            <person name="Ohm R."/>
            <person name="Martin F."/>
            <person name="Silar P."/>
            <person name="Natvig D."/>
            <person name="Lalanne C."/>
            <person name="Gautier V."/>
            <person name="Ament-velasquez S.L."/>
            <person name="Kruys A."/>
            <person name="Hutchinson M.I."/>
            <person name="Powell A.J."/>
            <person name="Barry K."/>
            <person name="Miller A.N."/>
            <person name="Grigoriev I.V."/>
            <person name="Debuchy R."/>
            <person name="Gladieux P."/>
            <person name="Thoren M.H."/>
            <person name="Johannesson H."/>
        </authorList>
    </citation>
    <scope>NUCLEOTIDE SEQUENCE</scope>
    <source>
        <strain evidence="2">SMH2392-1A</strain>
    </source>
</reference>
<evidence type="ECO:0000313" key="2">
    <source>
        <dbReference type="EMBL" id="KAK0701908.1"/>
    </source>
</evidence>
<proteinExistence type="predicted"/>
<evidence type="ECO:0000313" key="3">
    <source>
        <dbReference type="Proteomes" id="UP001172101"/>
    </source>
</evidence>
<accession>A0AA39ZQV7</accession>
<dbReference type="AlphaFoldDB" id="A0AA39ZQV7"/>
<protein>
    <recommendedName>
        <fullName evidence="1">Clr5 domain-containing protein</fullName>
    </recommendedName>
</protein>
<sequence length="70" mass="8319">MVKDWTLVHDEICRLYYQDNRPLAEVRRLVKGKFGVIASERSYRTQLVKWGYTKYNTQASLKLDRAPRSV</sequence>
<organism evidence="2 3">
    <name type="scientific">Lasiosphaeria miniovina</name>
    <dbReference type="NCBI Taxonomy" id="1954250"/>
    <lineage>
        <taxon>Eukaryota</taxon>
        <taxon>Fungi</taxon>
        <taxon>Dikarya</taxon>
        <taxon>Ascomycota</taxon>
        <taxon>Pezizomycotina</taxon>
        <taxon>Sordariomycetes</taxon>
        <taxon>Sordariomycetidae</taxon>
        <taxon>Sordariales</taxon>
        <taxon>Lasiosphaeriaceae</taxon>
        <taxon>Lasiosphaeria</taxon>
    </lineage>
</organism>